<protein>
    <recommendedName>
        <fullName evidence="3">Alcohol dehydrogenase-like C-terminal domain-containing protein</fullName>
    </recommendedName>
</protein>
<evidence type="ECO:0000313" key="1">
    <source>
        <dbReference type="EMBL" id="PBL00236.1"/>
    </source>
</evidence>
<gene>
    <name evidence="1" type="ORF">ARMGADRAFT_1024265</name>
</gene>
<dbReference type="GO" id="GO:0016651">
    <property type="term" value="F:oxidoreductase activity, acting on NAD(P)H"/>
    <property type="evidence" value="ECO:0007669"/>
    <property type="project" value="InterPro"/>
</dbReference>
<dbReference type="AlphaFoldDB" id="A0A2H3DYH2"/>
<sequence>MASLGATATIDYHSPSLAEDVANAAGGDGEVALAVDCITAEGTIAKVAKVISQMGTVALLLPIKEGNNVRGEGDAPMYREIYIRKAAIRFPRVSMFTNFHWKPPVKDAFQKENVMPWILPELLEKGIILPDRIHLLDQGTFKERVAVGLDLLRHNKIFATLRMFKAVRLEER</sequence>
<dbReference type="Gene3D" id="3.40.50.720">
    <property type="entry name" value="NAD(P)-binding Rossmann-like Domain"/>
    <property type="match status" value="1"/>
</dbReference>
<evidence type="ECO:0008006" key="3">
    <source>
        <dbReference type="Google" id="ProtNLM"/>
    </source>
</evidence>
<reference evidence="2" key="1">
    <citation type="journal article" date="2017" name="Nat. Ecol. Evol.">
        <title>Genome expansion and lineage-specific genetic innovations in the forest pathogenic fungi Armillaria.</title>
        <authorList>
            <person name="Sipos G."/>
            <person name="Prasanna A.N."/>
            <person name="Walter M.C."/>
            <person name="O'Connor E."/>
            <person name="Balint B."/>
            <person name="Krizsan K."/>
            <person name="Kiss B."/>
            <person name="Hess J."/>
            <person name="Varga T."/>
            <person name="Slot J."/>
            <person name="Riley R."/>
            <person name="Boka B."/>
            <person name="Rigling D."/>
            <person name="Barry K."/>
            <person name="Lee J."/>
            <person name="Mihaltcheva S."/>
            <person name="LaButti K."/>
            <person name="Lipzen A."/>
            <person name="Waldron R."/>
            <person name="Moloney N.M."/>
            <person name="Sperisen C."/>
            <person name="Kredics L."/>
            <person name="Vagvoelgyi C."/>
            <person name="Patrignani A."/>
            <person name="Fitzpatrick D."/>
            <person name="Nagy I."/>
            <person name="Doyle S."/>
            <person name="Anderson J.B."/>
            <person name="Grigoriev I.V."/>
            <person name="Gueldener U."/>
            <person name="Muensterkoetter M."/>
            <person name="Nagy L.G."/>
        </authorList>
    </citation>
    <scope>NUCLEOTIDE SEQUENCE [LARGE SCALE GENOMIC DNA]</scope>
    <source>
        <strain evidence="2">Ar21-2</strain>
    </source>
</reference>
<organism evidence="1 2">
    <name type="scientific">Armillaria gallica</name>
    <name type="common">Bulbous honey fungus</name>
    <name type="synonym">Armillaria bulbosa</name>
    <dbReference type="NCBI Taxonomy" id="47427"/>
    <lineage>
        <taxon>Eukaryota</taxon>
        <taxon>Fungi</taxon>
        <taxon>Dikarya</taxon>
        <taxon>Basidiomycota</taxon>
        <taxon>Agaricomycotina</taxon>
        <taxon>Agaricomycetes</taxon>
        <taxon>Agaricomycetidae</taxon>
        <taxon>Agaricales</taxon>
        <taxon>Marasmiineae</taxon>
        <taxon>Physalacriaceae</taxon>
        <taxon>Armillaria</taxon>
    </lineage>
</organism>
<dbReference type="Proteomes" id="UP000217790">
    <property type="component" value="Unassembled WGS sequence"/>
</dbReference>
<evidence type="ECO:0000313" key="2">
    <source>
        <dbReference type="Proteomes" id="UP000217790"/>
    </source>
</evidence>
<dbReference type="OrthoDB" id="9992527at2759"/>
<keyword evidence="2" id="KW-1185">Reference proteome</keyword>
<dbReference type="InterPro" id="IPR036291">
    <property type="entry name" value="NAD(P)-bd_dom_sf"/>
</dbReference>
<dbReference type="SUPFAM" id="SSF51735">
    <property type="entry name" value="NAD(P)-binding Rossmann-fold domains"/>
    <property type="match status" value="1"/>
</dbReference>
<name>A0A2H3DYH2_ARMGA</name>
<dbReference type="PANTHER" id="PTHR45348">
    <property type="entry name" value="HYPOTHETICAL OXIDOREDUCTASE (EUROFUNG)"/>
    <property type="match status" value="1"/>
</dbReference>
<dbReference type="Gene3D" id="3.90.180.10">
    <property type="entry name" value="Medium-chain alcohol dehydrogenases, catalytic domain"/>
    <property type="match status" value="1"/>
</dbReference>
<dbReference type="EMBL" id="KZ293646">
    <property type="protein sequence ID" value="PBL00236.1"/>
    <property type="molecule type" value="Genomic_DNA"/>
</dbReference>
<proteinExistence type="predicted"/>
<dbReference type="InParanoid" id="A0A2H3DYH2"/>
<accession>A0A2H3DYH2</accession>
<dbReference type="InterPro" id="IPR047122">
    <property type="entry name" value="Trans-enoyl_RdTase-like"/>
</dbReference>